<keyword evidence="3" id="KW-0963">Cytoplasm</keyword>
<evidence type="ECO:0000313" key="7">
    <source>
        <dbReference type="Proteomes" id="UP000663874"/>
    </source>
</evidence>
<dbReference type="GO" id="GO:0016579">
    <property type="term" value="P:protein deubiquitination"/>
    <property type="evidence" value="ECO:0007669"/>
    <property type="project" value="TreeGrafter"/>
</dbReference>
<feature type="compositionally biased region" description="Basic and acidic residues" evidence="4">
    <location>
        <begin position="327"/>
        <end position="364"/>
    </location>
</feature>
<feature type="region of interest" description="Disordered" evidence="4">
    <location>
        <begin position="325"/>
        <end position="370"/>
    </location>
</feature>
<dbReference type="EMBL" id="CAJOBE010000180">
    <property type="protein sequence ID" value="CAF3589735.1"/>
    <property type="molecule type" value="Genomic_DNA"/>
</dbReference>
<feature type="domain" description="OTU" evidence="5">
    <location>
        <begin position="29"/>
        <end position="166"/>
    </location>
</feature>
<dbReference type="SUPFAM" id="SSF54001">
    <property type="entry name" value="Cysteine proteinases"/>
    <property type="match status" value="1"/>
</dbReference>
<comment type="subcellular location">
    <subcellularLocation>
        <location evidence="3">Cytoplasm</location>
    </subcellularLocation>
</comment>
<dbReference type="GO" id="GO:0030968">
    <property type="term" value="P:endoplasmic reticulum unfolded protein response"/>
    <property type="evidence" value="ECO:0007669"/>
    <property type="project" value="TreeGrafter"/>
</dbReference>
<organism evidence="6 7">
    <name type="scientific">Rotaria sordida</name>
    <dbReference type="NCBI Taxonomy" id="392033"/>
    <lineage>
        <taxon>Eukaryota</taxon>
        <taxon>Metazoa</taxon>
        <taxon>Spiralia</taxon>
        <taxon>Gnathifera</taxon>
        <taxon>Rotifera</taxon>
        <taxon>Eurotatoria</taxon>
        <taxon>Bdelloidea</taxon>
        <taxon>Philodinida</taxon>
        <taxon>Philodinidae</taxon>
        <taxon>Rotaria</taxon>
    </lineage>
</organism>
<dbReference type="EC" id="3.4.19.12" evidence="3"/>
<keyword evidence="3" id="KW-0833">Ubl conjugation pathway</keyword>
<evidence type="ECO:0000256" key="3">
    <source>
        <dbReference type="RuleBase" id="RU367104"/>
    </source>
</evidence>
<evidence type="ECO:0000256" key="4">
    <source>
        <dbReference type="SAM" id="MobiDB-lite"/>
    </source>
</evidence>
<evidence type="ECO:0000256" key="1">
    <source>
        <dbReference type="ARBA" id="ARBA00000707"/>
    </source>
</evidence>
<gene>
    <name evidence="6" type="ORF">FNK824_LOCUS2860</name>
</gene>
<dbReference type="AlphaFoldDB" id="A0A818M787"/>
<dbReference type="GO" id="GO:0005634">
    <property type="term" value="C:nucleus"/>
    <property type="evidence" value="ECO:0007669"/>
    <property type="project" value="TreeGrafter"/>
</dbReference>
<comment type="catalytic activity">
    <reaction evidence="1 3">
        <text>Thiol-dependent hydrolysis of ester, thioester, amide, peptide and isopeptide bonds formed by the C-terminal Gly of ubiquitin (a 76-residue protein attached to proteins as an intracellular targeting signal).</text>
        <dbReference type="EC" id="3.4.19.12"/>
    </reaction>
</comment>
<accession>A0A818M787</accession>
<evidence type="ECO:0000313" key="6">
    <source>
        <dbReference type="EMBL" id="CAF3589735.1"/>
    </source>
</evidence>
<dbReference type="GO" id="GO:0004843">
    <property type="term" value="F:cysteine-type deubiquitinase activity"/>
    <property type="evidence" value="ECO:0007669"/>
    <property type="project" value="UniProtKB-UniRule"/>
</dbReference>
<keyword evidence="2 3" id="KW-0378">Hydrolase</keyword>
<dbReference type="InterPro" id="IPR038765">
    <property type="entry name" value="Papain-like_cys_pep_sf"/>
</dbReference>
<dbReference type="PANTHER" id="PTHR13312:SF0">
    <property type="entry name" value="UBIQUITIN THIOESTERASE OTU1"/>
    <property type="match status" value="1"/>
</dbReference>
<protein>
    <recommendedName>
        <fullName evidence="3">Ubiquitin thioesterase OTU</fullName>
        <ecNumber evidence="3">3.4.19.12</ecNumber>
    </recommendedName>
</protein>
<name>A0A818M787_9BILA</name>
<dbReference type="Pfam" id="PF02338">
    <property type="entry name" value="OTU"/>
    <property type="match status" value="1"/>
</dbReference>
<comment type="function">
    <text evidence="3">Hydrolase that can remove conjugated ubiquitin from proteins and may therefore play an important regulatory role at the level of protein turnover by preventing degradation.</text>
</comment>
<dbReference type="PROSITE" id="PS50802">
    <property type="entry name" value="OTU"/>
    <property type="match status" value="1"/>
</dbReference>
<dbReference type="Proteomes" id="UP000663874">
    <property type="component" value="Unassembled WGS sequence"/>
</dbReference>
<dbReference type="GO" id="GO:0036503">
    <property type="term" value="P:ERAD pathway"/>
    <property type="evidence" value="ECO:0007669"/>
    <property type="project" value="TreeGrafter"/>
</dbReference>
<evidence type="ECO:0000256" key="2">
    <source>
        <dbReference type="ARBA" id="ARBA00022801"/>
    </source>
</evidence>
<proteinExistence type="predicted"/>
<dbReference type="GO" id="GO:0005829">
    <property type="term" value="C:cytosol"/>
    <property type="evidence" value="ECO:0007669"/>
    <property type="project" value="TreeGrafter"/>
</dbReference>
<keyword evidence="3" id="KW-0645">Protease</keyword>
<comment type="caution">
    <text evidence="6">The sequence shown here is derived from an EMBL/GenBank/DDBJ whole genome shotgun (WGS) entry which is preliminary data.</text>
</comment>
<evidence type="ECO:0000259" key="5">
    <source>
        <dbReference type="PROSITE" id="PS50802"/>
    </source>
</evidence>
<keyword evidence="3" id="KW-0788">Thiol protease</keyword>
<reference evidence="6" key="1">
    <citation type="submission" date="2021-02" db="EMBL/GenBank/DDBJ databases">
        <authorList>
            <person name="Nowell W R."/>
        </authorList>
    </citation>
    <scope>NUCLEOTIDE SEQUENCE</scope>
</reference>
<dbReference type="Gene3D" id="3.90.70.80">
    <property type="match status" value="1"/>
</dbReference>
<sequence>MIDSSWKNPSRCYNIPIFMGKISAKTHKFVRGNAHRDHKCLYWSTLKVFKQRLTKECNEDLRIHTANYIRNNEEIHHAILYGDTSYRTVDEYCSAIEQGTLWGGDPELQALSNIYNTIIYLISMREDNGKKSVWSKIYGENNSLVKTFVCILYDEQQRHYDPLYVVNIENENEQETIFERNDDTMKELLTNFIREDLKCDGNVRLDFMTNIDVNEVPSIGNDLNDAARVSELVLQNQPTKRKLDEHDMIKLGQDNERQLPIEISKEYYVSNKRIKSAEDASGQILKRCGNDMNSINIKELAQTDMFNDMTSSLVHEESTTECLKISNNEHDKEKKDDKKVLAKQMDDDDKKILAKQMDDDKQNYDSKSSI</sequence>
<dbReference type="InterPro" id="IPR003323">
    <property type="entry name" value="OTU_dom"/>
</dbReference>
<dbReference type="PANTHER" id="PTHR13312">
    <property type="entry name" value="HIV-INDUCED PROTEIN-7-LIKE PROTEASE"/>
    <property type="match status" value="1"/>
</dbReference>